<dbReference type="InterPro" id="IPR003959">
    <property type="entry name" value="ATPase_AAA_core"/>
</dbReference>
<dbReference type="Proteomes" id="UP001652625">
    <property type="component" value="Chromosome 10"/>
</dbReference>
<dbReference type="Pfam" id="PF00004">
    <property type="entry name" value="AAA"/>
    <property type="match status" value="1"/>
</dbReference>
<dbReference type="RefSeq" id="XP_065664355.1">
    <property type="nucleotide sequence ID" value="XM_065808283.1"/>
</dbReference>
<gene>
    <name evidence="3" type="primary">LOC101235494</name>
</gene>
<organism evidence="2 3">
    <name type="scientific">Hydra vulgaris</name>
    <name type="common">Hydra</name>
    <name type="synonym">Hydra attenuata</name>
    <dbReference type="NCBI Taxonomy" id="6087"/>
    <lineage>
        <taxon>Eukaryota</taxon>
        <taxon>Metazoa</taxon>
        <taxon>Cnidaria</taxon>
        <taxon>Hydrozoa</taxon>
        <taxon>Hydroidolina</taxon>
        <taxon>Anthoathecata</taxon>
        <taxon>Aplanulata</taxon>
        <taxon>Hydridae</taxon>
        <taxon>Hydra</taxon>
    </lineage>
</organism>
<dbReference type="SUPFAM" id="SSF52540">
    <property type="entry name" value="P-loop containing nucleoside triphosphate hydrolases"/>
    <property type="match status" value="1"/>
</dbReference>
<evidence type="ECO:0000259" key="1">
    <source>
        <dbReference type="Pfam" id="PF00004"/>
    </source>
</evidence>
<evidence type="ECO:0000313" key="2">
    <source>
        <dbReference type="Proteomes" id="UP001652625"/>
    </source>
</evidence>
<sequence length="384" mass="43966">MAVYFGKLEELKGEDVYKYNNDILKEAQRCGSIPVLLFFWKKYQTYPRTMESPYDIQPYIPYDLTVKLLKEKYDHSIENDLITYFYNSIHKLMYVNNHAFELTDGVIVYFSGGMLASSLDGENKVEYKIEASQLHHVFSSYKIFFLPGKENVVMEFIESLTFLKCKEVVPEACLQMICKNQYGFYLTAIKIKKPVITDMKLHYGEEFEKVHETILAGLKQESAHGLILLHGLPGSGKTHYIRYLIQEITDKQLIYVPPDMTATISSPDFLPFMLQNTNSILIIEDAENIIKSRDSKETTTQAVANLLNLSDGLLGDSLHQPIIATFNCELNAIDPALLRKGRLISQYEFGKLTIENAQKLSDQLGFTTEIFESMTLADIYGQEK</sequence>
<reference evidence="3" key="1">
    <citation type="submission" date="2025-08" db="UniProtKB">
        <authorList>
            <consortium name="RefSeq"/>
        </authorList>
    </citation>
    <scope>IDENTIFICATION</scope>
</reference>
<dbReference type="GeneID" id="101235494"/>
<feature type="domain" description="ATPase AAA-type core" evidence="1">
    <location>
        <begin position="227"/>
        <end position="350"/>
    </location>
</feature>
<accession>A0ABM4CR68</accession>
<evidence type="ECO:0000313" key="3">
    <source>
        <dbReference type="RefSeq" id="XP_065664355.1"/>
    </source>
</evidence>
<protein>
    <submittedName>
        <fullName evidence="3">Uncharacterized protein LOC101235494</fullName>
    </submittedName>
</protein>
<name>A0ABM4CR68_HYDVU</name>
<keyword evidence="2" id="KW-1185">Reference proteome</keyword>
<dbReference type="InterPro" id="IPR027417">
    <property type="entry name" value="P-loop_NTPase"/>
</dbReference>
<dbReference type="Gene3D" id="3.40.50.300">
    <property type="entry name" value="P-loop containing nucleotide triphosphate hydrolases"/>
    <property type="match status" value="1"/>
</dbReference>
<proteinExistence type="predicted"/>